<organism evidence="2 3">
    <name type="scientific">Araneus ventricosus</name>
    <name type="common">Orbweaver spider</name>
    <name type="synonym">Epeira ventricosa</name>
    <dbReference type="NCBI Taxonomy" id="182803"/>
    <lineage>
        <taxon>Eukaryota</taxon>
        <taxon>Metazoa</taxon>
        <taxon>Ecdysozoa</taxon>
        <taxon>Arthropoda</taxon>
        <taxon>Chelicerata</taxon>
        <taxon>Arachnida</taxon>
        <taxon>Araneae</taxon>
        <taxon>Araneomorphae</taxon>
        <taxon>Entelegynae</taxon>
        <taxon>Araneoidea</taxon>
        <taxon>Araneidae</taxon>
        <taxon>Araneus</taxon>
    </lineage>
</organism>
<comment type="caution">
    <text evidence="2">The sequence shown here is derived from an EMBL/GenBank/DDBJ whole genome shotgun (WGS) entry which is preliminary data.</text>
</comment>
<accession>A0A4Y2N562</accession>
<feature type="region of interest" description="Disordered" evidence="1">
    <location>
        <begin position="155"/>
        <end position="183"/>
    </location>
</feature>
<keyword evidence="3" id="KW-1185">Reference proteome</keyword>
<evidence type="ECO:0000256" key="1">
    <source>
        <dbReference type="SAM" id="MobiDB-lite"/>
    </source>
</evidence>
<dbReference type="OrthoDB" id="10438216at2759"/>
<reference evidence="2 3" key="1">
    <citation type="journal article" date="2019" name="Sci. Rep.">
        <title>Orb-weaving spider Araneus ventricosus genome elucidates the spidroin gene catalogue.</title>
        <authorList>
            <person name="Kono N."/>
            <person name="Nakamura H."/>
            <person name="Ohtoshi R."/>
            <person name="Moran D.A.P."/>
            <person name="Shinohara A."/>
            <person name="Yoshida Y."/>
            <person name="Fujiwara M."/>
            <person name="Mori M."/>
            <person name="Tomita M."/>
            <person name="Arakawa K."/>
        </authorList>
    </citation>
    <scope>NUCLEOTIDE SEQUENCE [LARGE SCALE GENOMIC DNA]</scope>
</reference>
<name>A0A4Y2N562_ARAVE</name>
<evidence type="ECO:0000313" key="2">
    <source>
        <dbReference type="EMBL" id="GBN34568.1"/>
    </source>
</evidence>
<evidence type="ECO:0000313" key="3">
    <source>
        <dbReference type="Proteomes" id="UP000499080"/>
    </source>
</evidence>
<protein>
    <submittedName>
        <fullName evidence="2">Uncharacterized protein</fullName>
    </submittedName>
</protein>
<feature type="compositionally biased region" description="Basic residues" evidence="1">
    <location>
        <begin position="170"/>
        <end position="183"/>
    </location>
</feature>
<gene>
    <name evidence="2" type="ORF">AVEN_19316_1</name>
</gene>
<sequence>MENICRQRTGANFLYANPTTTTYYGDSSSHMALGEETQPTTSNCAPSNLTSIPETIPPICGALEPSTSSVKELTFFNSPHPLSDSGISATSLSPESPDICRFQQPLVLNNMGQMPYFANPHGNPNCAQFYPQNTSFLPYDPNIVNYSTVLQNEVMAQRPRSPPKRPSPFKIKKCRRPKRKSTR</sequence>
<proteinExistence type="predicted"/>
<dbReference type="Proteomes" id="UP000499080">
    <property type="component" value="Unassembled WGS sequence"/>
</dbReference>
<dbReference type="EMBL" id="BGPR01008561">
    <property type="protein sequence ID" value="GBN34568.1"/>
    <property type="molecule type" value="Genomic_DNA"/>
</dbReference>
<dbReference type="AlphaFoldDB" id="A0A4Y2N562"/>